<accession>A0AA97JIB4</accession>
<dbReference type="RefSeq" id="XP_054837701.1">
    <property type="nucleotide sequence ID" value="XM_054981726.1"/>
</dbReference>
<feature type="region of interest" description="Disordered" evidence="1">
    <location>
        <begin position="227"/>
        <end position="278"/>
    </location>
</feature>
<dbReference type="GO" id="GO:0019815">
    <property type="term" value="C:B cell receptor complex"/>
    <property type="evidence" value="ECO:0007669"/>
    <property type="project" value="TreeGrafter"/>
</dbReference>
<keyword evidence="2" id="KW-0472">Membrane</keyword>
<name>A0AA97JIB4_EUBMA</name>
<evidence type="ECO:0000313" key="3">
    <source>
        <dbReference type="Proteomes" id="UP001190640"/>
    </source>
</evidence>
<dbReference type="GO" id="GO:0050852">
    <property type="term" value="P:T cell receptor signaling pathway"/>
    <property type="evidence" value="ECO:0007669"/>
    <property type="project" value="InterPro"/>
</dbReference>
<reference evidence="4" key="1">
    <citation type="submission" date="2025-08" db="UniProtKB">
        <authorList>
            <consortium name="RefSeq"/>
        </authorList>
    </citation>
    <scope>IDENTIFICATION</scope>
    <source>
        <tissue evidence="4">Blood</tissue>
    </source>
</reference>
<feature type="compositionally biased region" description="Basic residues" evidence="1">
    <location>
        <begin position="311"/>
        <end position="321"/>
    </location>
</feature>
<evidence type="ECO:0000256" key="1">
    <source>
        <dbReference type="SAM" id="MobiDB-lite"/>
    </source>
</evidence>
<keyword evidence="2" id="KW-0812">Transmembrane</keyword>
<dbReference type="AlphaFoldDB" id="A0AA97JIB4"/>
<dbReference type="KEGG" id="emc:129331274"/>
<evidence type="ECO:0000256" key="2">
    <source>
        <dbReference type="SAM" id="Phobius"/>
    </source>
</evidence>
<dbReference type="PANTHER" id="PTHR47740:SF1">
    <property type="entry name" value="LCK-INTERACTING TRANSMEMBRANE ADAPTER 1"/>
    <property type="match status" value="1"/>
</dbReference>
<sequence>MNAKVEMEDLVFFSFVAVSMLGILAFLLVLCTLCRRKSSKRSLPQDNGRLVDALTVRQTELSESATKSQKLNRSNSRGKNQRSATVNLPFPLREEDGTASVSSFTILTQRQLPRIPADLPDAEETYSNLTFPNPTKEMLYESVTVKGGERDRSDLIEVEEGLPQGQQVQASGAEYASVLKVKKKEEPPEMEVGDSQVMAVQQPCPAKTTLNPHTVKVEEMYSVLCKTRKKKKTNSEGDGEESPHHTVMSHQDGQLTAAHQEPSCKARPPSSSPRSLITEPCYDTVSCESQALPNGREVAEPAYETVDAHWKPSKRKGKAKPNRQAENLYESIENLTLELRNPNLSSRSET</sequence>
<dbReference type="GO" id="GO:0019901">
    <property type="term" value="F:protein kinase binding"/>
    <property type="evidence" value="ECO:0007669"/>
    <property type="project" value="TreeGrafter"/>
</dbReference>
<dbReference type="PANTHER" id="PTHR47740">
    <property type="entry name" value="LCK-INTERACTING TRANSMEMBRANE ADAPTER 1, LIME1"/>
    <property type="match status" value="1"/>
</dbReference>
<dbReference type="InterPro" id="IPR026072">
    <property type="entry name" value="Lime1"/>
</dbReference>
<keyword evidence="3" id="KW-1185">Reference proteome</keyword>
<dbReference type="GO" id="GO:0050853">
    <property type="term" value="P:B cell receptor signaling pathway"/>
    <property type="evidence" value="ECO:0007669"/>
    <property type="project" value="InterPro"/>
</dbReference>
<keyword evidence="2" id="KW-1133">Transmembrane helix</keyword>
<feature type="region of interest" description="Disordered" evidence="1">
    <location>
        <begin position="306"/>
        <end position="326"/>
    </location>
</feature>
<proteinExistence type="predicted"/>
<evidence type="ECO:0000313" key="4">
    <source>
        <dbReference type="RefSeq" id="XP_054837701.1"/>
    </source>
</evidence>
<feature type="region of interest" description="Disordered" evidence="1">
    <location>
        <begin position="61"/>
        <end position="87"/>
    </location>
</feature>
<dbReference type="GeneID" id="129331274"/>
<dbReference type="Proteomes" id="UP001190640">
    <property type="component" value="Chromosome 5"/>
</dbReference>
<protein>
    <submittedName>
        <fullName evidence="4">Uncharacterized protein LOC129331274</fullName>
    </submittedName>
</protein>
<organism evidence="3 4">
    <name type="scientific">Eublepharis macularius</name>
    <name type="common">Leopard gecko</name>
    <name type="synonym">Cyrtodactylus macularius</name>
    <dbReference type="NCBI Taxonomy" id="481883"/>
    <lineage>
        <taxon>Eukaryota</taxon>
        <taxon>Metazoa</taxon>
        <taxon>Chordata</taxon>
        <taxon>Craniata</taxon>
        <taxon>Vertebrata</taxon>
        <taxon>Euteleostomi</taxon>
        <taxon>Lepidosauria</taxon>
        <taxon>Squamata</taxon>
        <taxon>Bifurcata</taxon>
        <taxon>Gekkota</taxon>
        <taxon>Eublepharidae</taxon>
        <taxon>Eublepharinae</taxon>
        <taxon>Eublepharis</taxon>
    </lineage>
</organism>
<feature type="compositionally biased region" description="Polar residues" evidence="1">
    <location>
        <begin position="61"/>
        <end position="86"/>
    </location>
</feature>
<feature type="transmembrane region" description="Helical" evidence="2">
    <location>
        <begin position="12"/>
        <end position="33"/>
    </location>
</feature>
<gene>
    <name evidence="4" type="primary">LOC129331274</name>
</gene>